<dbReference type="PANTHER" id="PTHR33308">
    <property type="entry name" value="PEPTIDOGLYCAN HYDROLASE FLGJ"/>
    <property type="match status" value="1"/>
</dbReference>
<feature type="domain" description="Mannosyl-glycoprotein endo-beta-N-acetylglucosamidase-like" evidence="3">
    <location>
        <begin position="81"/>
        <end position="242"/>
    </location>
</feature>
<dbReference type="Gene3D" id="1.10.530.10">
    <property type="match status" value="1"/>
</dbReference>
<evidence type="ECO:0000256" key="1">
    <source>
        <dbReference type="ARBA" id="ARBA00022801"/>
    </source>
</evidence>
<dbReference type="Pfam" id="PF01832">
    <property type="entry name" value="Glucosaminidase"/>
    <property type="match status" value="1"/>
</dbReference>
<reference evidence="4" key="2">
    <citation type="submission" date="2023-01" db="EMBL/GenBank/DDBJ databases">
        <authorList>
            <person name="Sun Q."/>
            <person name="Evtushenko L."/>
        </authorList>
    </citation>
    <scope>NUCLEOTIDE SEQUENCE</scope>
    <source>
        <strain evidence="4">VKM Ac-1321</strain>
    </source>
</reference>
<dbReference type="NCBIfam" id="NF038016">
    <property type="entry name" value="sporang_Gsm"/>
    <property type="match status" value="1"/>
</dbReference>
<dbReference type="AlphaFoldDB" id="A0A9W6KML8"/>
<organism evidence="4 5">
    <name type="scientific">Dactylosporangium matsuzakiense</name>
    <dbReference type="NCBI Taxonomy" id="53360"/>
    <lineage>
        <taxon>Bacteria</taxon>
        <taxon>Bacillati</taxon>
        <taxon>Actinomycetota</taxon>
        <taxon>Actinomycetes</taxon>
        <taxon>Micromonosporales</taxon>
        <taxon>Micromonosporaceae</taxon>
        <taxon>Dactylosporangium</taxon>
    </lineage>
</organism>
<dbReference type="PRINTS" id="PR01002">
    <property type="entry name" value="FLGFLGJ"/>
</dbReference>
<name>A0A9W6KML8_9ACTN</name>
<protein>
    <recommendedName>
        <fullName evidence="3">Mannosyl-glycoprotein endo-beta-N-acetylglucosamidase-like domain-containing protein</fullName>
    </recommendedName>
</protein>
<gene>
    <name evidence="4" type="ORF">GCM10017581_065630</name>
</gene>
<dbReference type="EMBL" id="BSFP01000050">
    <property type="protein sequence ID" value="GLL04816.1"/>
    <property type="molecule type" value="Genomic_DNA"/>
</dbReference>
<dbReference type="InterPro" id="IPR051056">
    <property type="entry name" value="Glycosyl_Hydrolase_73"/>
</dbReference>
<keyword evidence="2" id="KW-0732">Signal</keyword>
<dbReference type="InterPro" id="IPR006311">
    <property type="entry name" value="TAT_signal"/>
</dbReference>
<reference evidence="4" key="1">
    <citation type="journal article" date="2014" name="Int. J. Syst. Evol. Microbiol.">
        <title>Complete genome sequence of Corynebacterium casei LMG S-19264T (=DSM 44701T), isolated from a smear-ripened cheese.</title>
        <authorList>
            <consortium name="US DOE Joint Genome Institute (JGI-PGF)"/>
            <person name="Walter F."/>
            <person name="Albersmeier A."/>
            <person name="Kalinowski J."/>
            <person name="Ruckert C."/>
        </authorList>
    </citation>
    <scope>NUCLEOTIDE SEQUENCE</scope>
    <source>
        <strain evidence="4">VKM Ac-1321</strain>
    </source>
</reference>
<comment type="caution">
    <text evidence="4">The sequence shown here is derived from an EMBL/GenBank/DDBJ whole genome shotgun (WGS) entry which is preliminary data.</text>
</comment>
<sequence length="243" mass="25352">MLPGIRRTLVTTAAATFAALAVGSGIAAAAPADGPLFSCRSVGDPCRPPGAAPAAPTTTSPVPVPVPTVPVPVPVSTVPVVAAEPNGTMTTAEFIAAAVPGAQRSRREHGVPASVTLAQAILESGWGKSALSTFDRNFFGMKCNGQGLYANGCRTHDTSECTAAGQCFPTQASFRTYATAADSFRDHGATLASLARYSIAFQYKNDPNRFAAEMHKAGYATDPQYTVKLTNVMAKYNLYQYDV</sequence>
<dbReference type="PROSITE" id="PS51318">
    <property type="entry name" value="TAT"/>
    <property type="match status" value="1"/>
</dbReference>
<dbReference type="RefSeq" id="WP_261958567.1">
    <property type="nucleotide sequence ID" value="NZ_BAAAXA010000001.1"/>
</dbReference>
<accession>A0A9W6KML8</accession>
<evidence type="ECO:0000313" key="4">
    <source>
        <dbReference type="EMBL" id="GLL04816.1"/>
    </source>
</evidence>
<evidence type="ECO:0000256" key="2">
    <source>
        <dbReference type="SAM" id="SignalP"/>
    </source>
</evidence>
<dbReference type="Proteomes" id="UP001143480">
    <property type="component" value="Unassembled WGS sequence"/>
</dbReference>
<keyword evidence="5" id="KW-1185">Reference proteome</keyword>
<dbReference type="InterPro" id="IPR002901">
    <property type="entry name" value="MGlyc_endo_b_GlcNAc-like_dom"/>
</dbReference>
<dbReference type="Gene3D" id="4.10.80.30">
    <property type="entry name" value="DNA polymerase, domain 6"/>
    <property type="match status" value="1"/>
</dbReference>
<dbReference type="GO" id="GO:0004040">
    <property type="term" value="F:amidase activity"/>
    <property type="evidence" value="ECO:0007669"/>
    <property type="project" value="InterPro"/>
</dbReference>
<evidence type="ECO:0000259" key="3">
    <source>
        <dbReference type="SMART" id="SM00047"/>
    </source>
</evidence>
<feature type="signal peptide" evidence="2">
    <location>
        <begin position="1"/>
        <end position="29"/>
    </location>
</feature>
<proteinExistence type="predicted"/>
<dbReference type="SMART" id="SM00047">
    <property type="entry name" value="LYZ2"/>
    <property type="match status" value="1"/>
</dbReference>
<dbReference type="PANTHER" id="PTHR33308:SF9">
    <property type="entry name" value="PEPTIDOGLYCAN HYDROLASE FLGJ"/>
    <property type="match status" value="1"/>
</dbReference>
<keyword evidence="1" id="KW-0378">Hydrolase</keyword>
<evidence type="ECO:0000313" key="5">
    <source>
        <dbReference type="Proteomes" id="UP001143480"/>
    </source>
</evidence>
<feature type="chain" id="PRO_5040821891" description="Mannosyl-glycoprotein endo-beta-N-acetylglucosamidase-like domain-containing protein" evidence="2">
    <location>
        <begin position="30"/>
        <end position="243"/>
    </location>
</feature>